<dbReference type="InterPro" id="IPR001584">
    <property type="entry name" value="Integrase_cat-core"/>
</dbReference>
<dbReference type="InterPro" id="IPR050951">
    <property type="entry name" value="Retrovirus_Pol_polyprotein"/>
</dbReference>
<dbReference type="InterPro" id="IPR036397">
    <property type="entry name" value="RNaseH_sf"/>
</dbReference>
<sequence length="546" mass="62964">MTNEMTEPTMKRTDDTIIVAQGRSKLVQRMLAKKAYADMEVGKRHGLVVIRTLNGYRVILPPELWKRMIRFGLAICERDIHRHGWHKCIGGPDSSVRCVVGLRDAKNAEVVKRDLVRLSLHFVVIVVERFMIVELLMWQGHCRGGQRYVIAALEYVTRYAVAAAVEDHTAENVAAFLMKNVVIRFGPFRELLTDAAPELTGHAIEELVQLLQAKQTNPVPYRPQMIGLVERHHRTWKDVVAVYMQREEQHDWETFVDFAVYAYNSASHSTVALSPNELMMGRRLRQPKELLRATNVTEAGDLTEYHLRLVQSLKLSHECAEIARRKEHRRQARYYDRKVRNQRKFKIGDRVWLFRPSRGPKVTKFVQFWIGPLKIVDERGYENFLLQQEDGKGENEQVIAHVSFLVTYHYPVDQLRCVADDIENELRWESEDSSEWCEGEAPGSAIDIAAAAPIRAATATSSPKRGRCPVGCEVDEQLKGVQLVELRRRRRLNKARQYVLEYEVRPVQSKADGSSESERLWIVVEEYDTLFDTGQDVEDLEFGEDV</sequence>
<keyword evidence="3" id="KW-1185">Reference proteome</keyword>
<comment type="caution">
    <text evidence="2">The sequence shown here is derived from an EMBL/GenBank/DDBJ whole genome shotgun (WGS) entry which is preliminary data.</text>
</comment>
<dbReference type="GO" id="GO:0003676">
    <property type="term" value="F:nucleic acid binding"/>
    <property type="evidence" value="ECO:0007669"/>
    <property type="project" value="InterPro"/>
</dbReference>
<accession>A0A225VWY3</accession>
<dbReference type="EMBL" id="NBNE01002647">
    <property type="protein sequence ID" value="OWZ09842.1"/>
    <property type="molecule type" value="Genomic_DNA"/>
</dbReference>
<dbReference type="STRING" id="4795.A0A225VWY3"/>
<dbReference type="PANTHER" id="PTHR37984:SF5">
    <property type="entry name" value="PROTEIN NYNRIN-LIKE"/>
    <property type="match status" value="1"/>
</dbReference>
<dbReference type="PANTHER" id="PTHR37984">
    <property type="entry name" value="PROTEIN CBG26694"/>
    <property type="match status" value="1"/>
</dbReference>
<gene>
    <name evidence="2" type="ORF">PHMEG_00017395</name>
</gene>
<protein>
    <recommendedName>
        <fullName evidence="1">Integrase catalytic domain-containing protein</fullName>
    </recommendedName>
</protein>
<proteinExistence type="predicted"/>
<dbReference type="AlphaFoldDB" id="A0A225VWY3"/>
<dbReference type="PROSITE" id="PS50994">
    <property type="entry name" value="INTEGRASE"/>
    <property type="match status" value="1"/>
</dbReference>
<dbReference type="OrthoDB" id="413122at2759"/>
<name>A0A225VWY3_9STRA</name>
<dbReference type="InterPro" id="IPR012337">
    <property type="entry name" value="RNaseH-like_sf"/>
</dbReference>
<dbReference type="Gene3D" id="3.30.420.10">
    <property type="entry name" value="Ribonuclease H-like superfamily/Ribonuclease H"/>
    <property type="match status" value="1"/>
</dbReference>
<evidence type="ECO:0000259" key="1">
    <source>
        <dbReference type="PROSITE" id="PS50994"/>
    </source>
</evidence>
<feature type="domain" description="Integrase catalytic" evidence="1">
    <location>
        <begin position="102"/>
        <end position="283"/>
    </location>
</feature>
<evidence type="ECO:0000313" key="3">
    <source>
        <dbReference type="Proteomes" id="UP000198211"/>
    </source>
</evidence>
<organism evidence="2 3">
    <name type="scientific">Phytophthora megakarya</name>
    <dbReference type="NCBI Taxonomy" id="4795"/>
    <lineage>
        <taxon>Eukaryota</taxon>
        <taxon>Sar</taxon>
        <taxon>Stramenopiles</taxon>
        <taxon>Oomycota</taxon>
        <taxon>Peronosporomycetes</taxon>
        <taxon>Peronosporales</taxon>
        <taxon>Peronosporaceae</taxon>
        <taxon>Phytophthora</taxon>
    </lineage>
</organism>
<dbReference type="SUPFAM" id="SSF53098">
    <property type="entry name" value="Ribonuclease H-like"/>
    <property type="match status" value="1"/>
</dbReference>
<reference evidence="3" key="1">
    <citation type="submission" date="2017-03" db="EMBL/GenBank/DDBJ databases">
        <title>Phytopthora megakarya and P. palmivora, two closely related causual agents of cacao black pod achieved similar genome size and gene model numbers by different mechanisms.</title>
        <authorList>
            <person name="Ali S."/>
            <person name="Shao J."/>
            <person name="Larry D.J."/>
            <person name="Kronmiller B."/>
            <person name="Shen D."/>
            <person name="Strem M.D."/>
            <person name="Melnick R.L."/>
            <person name="Guiltinan M.J."/>
            <person name="Tyler B.M."/>
            <person name="Meinhardt L.W."/>
            <person name="Bailey B.A."/>
        </authorList>
    </citation>
    <scope>NUCLEOTIDE SEQUENCE [LARGE SCALE GENOMIC DNA]</scope>
    <source>
        <strain evidence="3">zdho120</strain>
    </source>
</reference>
<evidence type="ECO:0000313" key="2">
    <source>
        <dbReference type="EMBL" id="OWZ09842.1"/>
    </source>
</evidence>
<dbReference type="Proteomes" id="UP000198211">
    <property type="component" value="Unassembled WGS sequence"/>
</dbReference>
<dbReference type="GO" id="GO:0015074">
    <property type="term" value="P:DNA integration"/>
    <property type="evidence" value="ECO:0007669"/>
    <property type="project" value="InterPro"/>
</dbReference>